<accession>A0A848B758</accession>
<dbReference type="PANTHER" id="PTHR34987">
    <property type="entry name" value="C, PUTATIVE (AFU_ORTHOLOGUE AFUA_3G02880)-RELATED"/>
    <property type="match status" value="1"/>
</dbReference>
<gene>
    <name evidence="2" type="ORF">HF882_20055</name>
</gene>
<dbReference type="AlphaFoldDB" id="A0A848B758"/>
<dbReference type="PANTHER" id="PTHR34987:SF2">
    <property type="entry name" value="B, PUTATIVE (AFU_ORTHOLOGUE AFUA_7G05040)-RELATED"/>
    <property type="match status" value="1"/>
</dbReference>
<dbReference type="EMBL" id="JABAEW010000063">
    <property type="protein sequence ID" value="NMD88882.1"/>
    <property type="molecule type" value="Genomic_DNA"/>
</dbReference>
<proteinExistence type="predicted"/>
<sequence length="636" mass="73624">MIIPQEKFWMEPAEAVAAPAVLFYRNRFRVERETELALRYSADERCVLFLDGERVADGPERGAPGLWYYGKLSVAVAPGEHTLTARVLMLGETFRPMAQCSVRCGLFVEERSRLLDARWECRIADCCRYTAPQPDWGTVPRLEVQPGYEWGLYRGEGEGWREAVRFADRRELHAPALPAMRCEPVMRYEWDGRMVRFSEYMLYHAEYEFSGEGTVEIRYFEHPESRPEETCAPEHYRDRFTLPGGRVRHHDLWFRAGQALEFRFSGNAKLEQMSFRRTGYPYRWNVDFHDDAPGRRALLAAAKRTLECCTWETYMDCPYYEQLQYVADSRIEMLSGYAVTGDRRPMEKALRLLALGQRSDGALACRYPARDRQENFVPCEHAAPLIPGFSLLYIQQLHDFARLRHNDALVRELLPAARRIAAHAAGHLDGGILRRLPGWNFLDWRPDWKNGIPPFCEEGGGCTLNWLFVQSLRDLADLERNFGSAVHAAAYEQQAAELERAVTALFYDEARGCFAEDQEHRYFSEHAQVFAILTAGRTDLLPLLRKGELDKCGIYFSFYYFEVCRLHGLDDCFARRLASYEKLALSGLSTLPEEFRNWRSFCHAWSAHYLYFHYSRDSFTERISHKTSTSSSEAAS</sequence>
<comment type="caution">
    <text evidence="2">The sequence shown here is derived from an EMBL/GenBank/DDBJ whole genome shotgun (WGS) entry which is preliminary data.</text>
</comment>
<reference evidence="2 3" key="1">
    <citation type="submission" date="2020-04" db="EMBL/GenBank/DDBJ databases">
        <authorList>
            <person name="Hitch T.C.A."/>
            <person name="Wylensek D."/>
            <person name="Clavel T."/>
        </authorList>
    </citation>
    <scope>NUCLEOTIDE SEQUENCE [LARGE SCALE GENOMIC DNA]</scope>
    <source>
        <strain evidence="2 3">COR2-253-APC-1A</strain>
    </source>
</reference>
<evidence type="ECO:0000313" key="3">
    <source>
        <dbReference type="Proteomes" id="UP000576225"/>
    </source>
</evidence>
<dbReference type="InterPro" id="IPR012341">
    <property type="entry name" value="6hp_glycosidase-like_sf"/>
</dbReference>
<dbReference type="RefSeq" id="WP_168963883.1">
    <property type="nucleotide sequence ID" value="NZ_JABAEW010000063.1"/>
</dbReference>
<dbReference type="GO" id="GO:0005975">
    <property type="term" value="P:carbohydrate metabolic process"/>
    <property type="evidence" value="ECO:0007669"/>
    <property type="project" value="InterPro"/>
</dbReference>
<evidence type="ECO:0000313" key="2">
    <source>
        <dbReference type="EMBL" id="NMD88882.1"/>
    </source>
</evidence>
<organism evidence="2 3">
    <name type="scientific">Victivallis vadensis</name>
    <dbReference type="NCBI Taxonomy" id="172901"/>
    <lineage>
        <taxon>Bacteria</taxon>
        <taxon>Pseudomonadati</taxon>
        <taxon>Lentisphaerota</taxon>
        <taxon>Lentisphaeria</taxon>
        <taxon>Victivallales</taxon>
        <taxon>Victivallaceae</taxon>
        <taxon>Victivallis</taxon>
    </lineage>
</organism>
<dbReference type="SUPFAM" id="SSF48208">
    <property type="entry name" value="Six-hairpin glycosidases"/>
    <property type="match status" value="1"/>
</dbReference>
<dbReference type="InterPro" id="IPR035396">
    <property type="entry name" value="Bac_rhamnosid6H"/>
</dbReference>
<name>A0A848B758_9BACT</name>
<evidence type="ECO:0000259" key="1">
    <source>
        <dbReference type="Pfam" id="PF17389"/>
    </source>
</evidence>
<dbReference type="Proteomes" id="UP000576225">
    <property type="component" value="Unassembled WGS sequence"/>
</dbReference>
<feature type="domain" description="Alpha-L-rhamnosidase six-hairpin glycosidase" evidence="1">
    <location>
        <begin position="297"/>
        <end position="520"/>
    </location>
</feature>
<dbReference type="Pfam" id="PF17389">
    <property type="entry name" value="Bac_rhamnosid6H"/>
    <property type="match status" value="1"/>
</dbReference>
<dbReference type="Gene3D" id="1.50.10.10">
    <property type="match status" value="1"/>
</dbReference>
<dbReference type="Gene3D" id="2.60.120.260">
    <property type="entry name" value="Galactose-binding domain-like"/>
    <property type="match status" value="1"/>
</dbReference>
<dbReference type="InterPro" id="IPR008928">
    <property type="entry name" value="6-hairpin_glycosidase_sf"/>
</dbReference>
<protein>
    <recommendedName>
        <fullName evidence="1">Alpha-L-rhamnosidase six-hairpin glycosidase domain-containing protein</fullName>
    </recommendedName>
</protein>